<sequence length="59" mass="6887">MILDASIGVQYMRLFLQITLTRSDINFINTKQSKQSKGKIVYLNYNNRKHNPMIADIVE</sequence>
<evidence type="ECO:0000313" key="1">
    <source>
        <dbReference type="EMBL" id="KAH9416026.1"/>
    </source>
</evidence>
<gene>
    <name evidence="1" type="ORF">DERP_000522</name>
</gene>
<dbReference type="EMBL" id="NJHN03000095">
    <property type="protein sequence ID" value="KAH9416026.1"/>
    <property type="molecule type" value="Genomic_DNA"/>
</dbReference>
<name>A0ABQ8J0D7_DERPT</name>
<protein>
    <submittedName>
        <fullName evidence="1">Uncharacterized protein</fullName>
    </submittedName>
</protein>
<dbReference type="Proteomes" id="UP000887458">
    <property type="component" value="Unassembled WGS sequence"/>
</dbReference>
<keyword evidence="2" id="KW-1185">Reference proteome</keyword>
<evidence type="ECO:0000313" key="2">
    <source>
        <dbReference type="Proteomes" id="UP000887458"/>
    </source>
</evidence>
<organism evidence="1 2">
    <name type="scientific">Dermatophagoides pteronyssinus</name>
    <name type="common">European house dust mite</name>
    <dbReference type="NCBI Taxonomy" id="6956"/>
    <lineage>
        <taxon>Eukaryota</taxon>
        <taxon>Metazoa</taxon>
        <taxon>Ecdysozoa</taxon>
        <taxon>Arthropoda</taxon>
        <taxon>Chelicerata</taxon>
        <taxon>Arachnida</taxon>
        <taxon>Acari</taxon>
        <taxon>Acariformes</taxon>
        <taxon>Sarcoptiformes</taxon>
        <taxon>Astigmata</taxon>
        <taxon>Psoroptidia</taxon>
        <taxon>Analgoidea</taxon>
        <taxon>Pyroglyphidae</taxon>
        <taxon>Dermatophagoidinae</taxon>
        <taxon>Dermatophagoides</taxon>
    </lineage>
</organism>
<accession>A0ABQ8J0D7</accession>
<reference evidence="1 2" key="1">
    <citation type="journal article" date="2018" name="J. Allergy Clin. Immunol.">
        <title>High-quality assembly of Dermatophagoides pteronyssinus genome and transcriptome reveals a wide range of novel allergens.</title>
        <authorList>
            <person name="Liu X.Y."/>
            <person name="Yang K.Y."/>
            <person name="Wang M.Q."/>
            <person name="Kwok J.S."/>
            <person name="Zeng X."/>
            <person name="Yang Z."/>
            <person name="Xiao X.J."/>
            <person name="Lau C.P."/>
            <person name="Li Y."/>
            <person name="Huang Z.M."/>
            <person name="Ba J.G."/>
            <person name="Yim A.K."/>
            <person name="Ouyang C.Y."/>
            <person name="Ngai S.M."/>
            <person name="Chan T.F."/>
            <person name="Leung E.L."/>
            <person name="Liu L."/>
            <person name="Liu Z.G."/>
            <person name="Tsui S.K."/>
        </authorList>
    </citation>
    <scope>NUCLEOTIDE SEQUENCE [LARGE SCALE GENOMIC DNA]</scope>
    <source>
        <strain evidence="1">Derp</strain>
    </source>
</reference>
<comment type="caution">
    <text evidence="1">The sequence shown here is derived from an EMBL/GenBank/DDBJ whole genome shotgun (WGS) entry which is preliminary data.</text>
</comment>
<proteinExistence type="predicted"/>
<reference evidence="1 2" key="2">
    <citation type="journal article" date="2022" name="Mol. Biol. Evol.">
        <title>Comparative Genomics Reveals Insights into the Divergent Evolution of Astigmatic Mites and Household Pest Adaptations.</title>
        <authorList>
            <person name="Xiong Q."/>
            <person name="Wan A.T."/>
            <person name="Liu X."/>
            <person name="Fung C.S."/>
            <person name="Xiao X."/>
            <person name="Malainual N."/>
            <person name="Hou J."/>
            <person name="Wang L."/>
            <person name="Wang M."/>
            <person name="Yang K.Y."/>
            <person name="Cui Y."/>
            <person name="Leung E.L."/>
            <person name="Nong W."/>
            <person name="Shin S.K."/>
            <person name="Au S.W."/>
            <person name="Jeong K.Y."/>
            <person name="Chew F.T."/>
            <person name="Hui J.H."/>
            <person name="Leung T.F."/>
            <person name="Tungtrongchitr A."/>
            <person name="Zhong N."/>
            <person name="Liu Z."/>
            <person name="Tsui S.K."/>
        </authorList>
    </citation>
    <scope>NUCLEOTIDE SEQUENCE [LARGE SCALE GENOMIC DNA]</scope>
    <source>
        <strain evidence="1">Derp</strain>
    </source>
</reference>